<protein>
    <submittedName>
        <fullName evidence="8">Aldo/keto reductase</fullName>
    </submittedName>
</protein>
<evidence type="ECO:0000256" key="4">
    <source>
        <dbReference type="PIRSR" id="PIRSR000097-1"/>
    </source>
</evidence>
<dbReference type="PRINTS" id="PR00069">
    <property type="entry name" value="ALDKETRDTASE"/>
</dbReference>
<dbReference type="Pfam" id="PF00248">
    <property type="entry name" value="Aldo_ket_red"/>
    <property type="match status" value="1"/>
</dbReference>
<dbReference type="EMBL" id="SRSF01000004">
    <property type="protein sequence ID" value="THH39333.1"/>
    <property type="molecule type" value="Genomic_DNA"/>
</dbReference>
<dbReference type="InterPro" id="IPR036812">
    <property type="entry name" value="NAD(P)_OxRdtase_dom_sf"/>
</dbReference>
<dbReference type="PROSITE" id="PS00798">
    <property type="entry name" value="ALDOKETO_REDUCTASE_1"/>
    <property type="match status" value="1"/>
</dbReference>
<keyword evidence="3" id="KW-0560">Oxidoreductase</keyword>
<evidence type="ECO:0000313" key="9">
    <source>
        <dbReference type="Proteomes" id="UP000308528"/>
    </source>
</evidence>
<dbReference type="InterPro" id="IPR020471">
    <property type="entry name" value="AKR"/>
</dbReference>
<dbReference type="InterPro" id="IPR023210">
    <property type="entry name" value="NADP_OxRdtase_dom"/>
</dbReference>
<proteinExistence type="inferred from homology"/>
<organism evidence="8 9">
    <name type="scientific">Neolewinella litorea</name>
    <dbReference type="NCBI Taxonomy" id="2562452"/>
    <lineage>
        <taxon>Bacteria</taxon>
        <taxon>Pseudomonadati</taxon>
        <taxon>Bacteroidota</taxon>
        <taxon>Saprospiria</taxon>
        <taxon>Saprospirales</taxon>
        <taxon>Lewinellaceae</taxon>
        <taxon>Neolewinella</taxon>
    </lineage>
</organism>
<dbReference type="InterPro" id="IPR018170">
    <property type="entry name" value="Aldo/ket_reductase_CS"/>
</dbReference>
<evidence type="ECO:0000313" key="8">
    <source>
        <dbReference type="EMBL" id="THH39333.1"/>
    </source>
</evidence>
<gene>
    <name evidence="8" type="ORF">E4021_11290</name>
</gene>
<evidence type="ECO:0000256" key="1">
    <source>
        <dbReference type="ARBA" id="ARBA00007905"/>
    </source>
</evidence>
<dbReference type="PANTHER" id="PTHR43827:SF3">
    <property type="entry name" value="NADP-DEPENDENT OXIDOREDUCTASE DOMAIN-CONTAINING PROTEIN"/>
    <property type="match status" value="1"/>
</dbReference>
<dbReference type="GO" id="GO:0016616">
    <property type="term" value="F:oxidoreductase activity, acting on the CH-OH group of donors, NAD or NADP as acceptor"/>
    <property type="evidence" value="ECO:0007669"/>
    <property type="project" value="UniProtKB-ARBA"/>
</dbReference>
<dbReference type="PIRSF" id="PIRSF000097">
    <property type="entry name" value="AKR"/>
    <property type="match status" value="1"/>
</dbReference>
<dbReference type="SUPFAM" id="SSF51430">
    <property type="entry name" value="NAD(P)-linked oxidoreductase"/>
    <property type="match status" value="1"/>
</dbReference>
<accession>A0A4V3XL36</accession>
<evidence type="ECO:0000256" key="3">
    <source>
        <dbReference type="ARBA" id="ARBA00023002"/>
    </source>
</evidence>
<dbReference type="AlphaFoldDB" id="A0A4V3XL36"/>
<dbReference type="Proteomes" id="UP000308528">
    <property type="component" value="Unassembled WGS sequence"/>
</dbReference>
<keyword evidence="2" id="KW-0521">NADP</keyword>
<dbReference type="PROSITE" id="PS00062">
    <property type="entry name" value="ALDOKETO_REDUCTASE_2"/>
    <property type="match status" value="1"/>
</dbReference>
<name>A0A4V3XL36_9BACT</name>
<comment type="similarity">
    <text evidence="1">Belongs to the aldo/keto reductase family.</text>
</comment>
<dbReference type="OrthoDB" id="9804790at2"/>
<feature type="active site" description="Proton donor" evidence="4">
    <location>
        <position position="52"/>
    </location>
</feature>
<feature type="domain" description="NADP-dependent oxidoreductase" evidence="7">
    <location>
        <begin position="17"/>
        <end position="259"/>
    </location>
</feature>
<dbReference type="PROSITE" id="PS00063">
    <property type="entry name" value="ALDOKETO_REDUCTASE_3"/>
    <property type="match status" value="1"/>
</dbReference>
<evidence type="ECO:0000259" key="7">
    <source>
        <dbReference type="Pfam" id="PF00248"/>
    </source>
</evidence>
<reference evidence="8 9" key="1">
    <citation type="submission" date="2019-04" db="EMBL/GenBank/DDBJ databases">
        <title>Lewinella litorea sp. nov., isolated from a marine sand.</title>
        <authorList>
            <person name="Yoon J.-H."/>
        </authorList>
    </citation>
    <scope>NUCLEOTIDE SEQUENCE [LARGE SCALE GENOMIC DNA]</scope>
    <source>
        <strain evidence="8 9">HSMS-39</strain>
    </source>
</reference>
<dbReference type="FunFam" id="3.20.20.100:FF:000015">
    <property type="entry name" value="Oxidoreductase, aldo/keto reductase family"/>
    <property type="match status" value="1"/>
</dbReference>
<dbReference type="Gene3D" id="3.20.20.100">
    <property type="entry name" value="NADP-dependent oxidoreductase domain"/>
    <property type="match status" value="1"/>
</dbReference>
<keyword evidence="9" id="KW-1185">Reference proteome</keyword>
<sequence length="273" mass="31097">MLGMRTYKLNNGLEMPRLGLGVWKSDNGQETVNAIHWALEAGYRHVDTAKIYKNEEAVGEAIQTASLPREEVWLTTKIWNDAIREGRTTQALDNSLKRLKTDYVDLVLLHWPVSGRVKAWQELEKAVEEGKVRSIGLSNFMEEHVQEILDGGNITPAVNQIEYHPYLTQADAISICDANDIAITAWSPLMQGNFLQEPLFAEIGKRYDKTAAQVVLRWCLQNDVIVIPKSVNRGRIIENGQLFDFELSEEDMTAIDQLERDERFGPDPHNFDF</sequence>
<feature type="binding site" evidence="5">
    <location>
        <position position="110"/>
    </location>
    <ligand>
        <name>substrate</name>
    </ligand>
</feature>
<evidence type="ECO:0000256" key="5">
    <source>
        <dbReference type="PIRSR" id="PIRSR000097-2"/>
    </source>
</evidence>
<evidence type="ECO:0000256" key="2">
    <source>
        <dbReference type="ARBA" id="ARBA00022857"/>
    </source>
</evidence>
<comment type="caution">
    <text evidence="8">The sequence shown here is derived from an EMBL/GenBank/DDBJ whole genome shotgun (WGS) entry which is preliminary data.</text>
</comment>
<feature type="site" description="Lowers pKa of active site Tyr" evidence="6">
    <location>
        <position position="77"/>
    </location>
</feature>
<evidence type="ECO:0000256" key="6">
    <source>
        <dbReference type="PIRSR" id="PIRSR000097-3"/>
    </source>
</evidence>
<dbReference type="PANTHER" id="PTHR43827">
    <property type="entry name" value="2,5-DIKETO-D-GLUCONIC ACID REDUCTASE"/>
    <property type="match status" value="1"/>
</dbReference>